<feature type="compositionally biased region" description="Polar residues" evidence="1">
    <location>
        <begin position="108"/>
        <end position="120"/>
    </location>
</feature>
<comment type="caution">
    <text evidence="2">The sequence shown here is derived from an EMBL/GenBank/DDBJ whole genome shotgun (WGS) entry which is preliminary data.</text>
</comment>
<dbReference type="Proteomes" id="UP000036403">
    <property type="component" value="Unassembled WGS sequence"/>
</dbReference>
<accession>A0A0J7JZD1</accession>
<evidence type="ECO:0000256" key="1">
    <source>
        <dbReference type="SAM" id="MobiDB-lite"/>
    </source>
</evidence>
<protein>
    <submittedName>
        <fullName evidence="2">Uncharacterized protein</fullName>
    </submittedName>
</protein>
<feature type="compositionally biased region" description="Low complexity" evidence="1">
    <location>
        <begin position="14"/>
        <end position="26"/>
    </location>
</feature>
<organism evidence="2 3">
    <name type="scientific">Lasius niger</name>
    <name type="common">Black garden ant</name>
    <dbReference type="NCBI Taxonomy" id="67767"/>
    <lineage>
        <taxon>Eukaryota</taxon>
        <taxon>Metazoa</taxon>
        <taxon>Ecdysozoa</taxon>
        <taxon>Arthropoda</taxon>
        <taxon>Hexapoda</taxon>
        <taxon>Insecta</taxon>
        <taxon>Pterygota</taxon>
        <taxon>Neoptera</taxon>
        <taxon>Endopterygota</taxon>
        <taxon>Hymenoptera</taxon>
        <taxon>Apocrita</taxon>
        <taxon>Aculeata</taxon>
        <taxon>Formicoidea</taxon>
        <taxon>Formicidae</taxon>
        <taxon>Formicinae</taxon>
        <taxon>Lasius</taxon>
        <taxon>Lasius</taxon>
    </lineage>
</organism>
<proteinExistence type="predicted"/>
<feature type="region of interest" description="Disordered" evidence="1">
    <location>
        <begin position="1"/>
        <end position="31"/>
    </location>
</feature>
<keyword evidence="3" id="KW-1185">Reference proteome</keyword>
<dbReference type="PaxDb" id="67767-A0A0J7JZD1"/>
<name>A0A0J7JZD1_LASNI</name>
<gene>
    <name evidence="2" type="ORF">RF55_20122</name>
</gene>
<evidence type="ECO:0000313" key="2">
    <source>
        <dbReference type="EMBL" id="KMQ83409.1"/>
    </source>
</evidence>
<dbReference type="AlphaFoldDB" id="A0A0J7JZD1"/>
<dbReference type="EMBL" id="LBMM01019950">
    <property type="protein sequence ID" value="KMQ83409.1"/>
    <property type="molecule type" value="Genomic_DNA"/>
</dbReference>
<sequence length="120" mass="12643">MPLAVSRGGANTASSSPSCNRRSNPRALPSDNCKSTIGKRCLNGSRKCGRKYGPRLIGKPSFNSPPKALCPPRAISCRRSAPSNKVSICLSSSWPAPVTPILRPPRSNKGTPSACSTFCT</sequence>
<reference evidence="2 3" key="1">
    <citation type="submission" date="2015-04" db="EMBL/GenBank/DDBJ databases">
        <title>Lasius niger genome sequencing.</title>
        <authorList>
            <person name="Konorov E.A."/>
            <person name="Nikitin M.A."/>
            <person name="Kirill M.V."/>
            <person name="Chang P."/>
        </authorList>
    </citation>
    <scope>NUCLEOTIDE SEQUENCE [LARGE SCALE GENOMIC DNA]</scope>
    <source>
        <tissue evidence="2">Whole</tissue>
    </source>
</reference>
<feature type="region of interest" description="Disordered" evidence="1">
    <location>
        <begin position="100"/>
        <end position="120"/>
    </location>
</feature>
<evidence type="ECO:0000313" key="3">
    <source>
        <dbReference type="Proteomes" id="UP000036403"/>
    </source>
</evidence>